<evidence type="ECO:0000313" key="1">
    <source>
        <dbReference type="EMBL" id="CAD9175247.1"/>
    </source>
</evidence>
<protein>
    <submittedName>
        <fullName evidence="1">Uncharacterized protein</fullName>
    </submittedName>
</protein>
<organism evidence="1">
    <name type="scientific">Alexandrium catenella</name>
    <name type="common">Red tide dinoflagellate</name>
    <name type="synonym">Gonyaulax catenella</name>
    <dbReference type="NCBI Taxonomy" id="2925"/>
    <lineage>
        <taxon>Eukaryota</taxon>
        <taxon>Sar</taxon>
        <taxon>Alveolata</taxon>
        <taxon>Dinophyceae</taxon>
        <taxon>Gonyaulacales</taxon>
        <taxon>Pyrocystaceae</taxon>
        <taxon>Alexandrium</taxon>
    </lineage>
</organism>
<dbReference type="AlphaFoldDB" id="A0A7S1WLM4"/>
<accession>A0A7S1WLM4</accession>
<proteinExistence type="predicted"/>
<dbReference type="EMBL" id="HBGE01087392">
    <property type="protein sequence ID" value="CAD9175247.1"/>
    <property type="molecule type" value="Transcribed_RNA"/>
</dbReference>
<gene>
    <name evidence="1" type="ORF">ACAT0790_LOCUS52016</name>
</gene>
<sequence length="107" mass="11361">MATLEMPCMCGLFWRTIGVVGREPAGVWLAGCPEAPDECVLWLCWPGLTTGGGVPKCSPWEKPLELGPALSVARADTGWLPGGTSMEPDSGPSRCEFFRLSTGEFGS</sequence>
<reference evidence="1" key="1">
    <citation type="submission" date="2021-01" db="EMBL/GenBank/DDBJ databases">
        <authorList>
            <person name="Corre E."/>
            <person name="Pelletier E."/>
            <person name="Niang G."/>
            <person name="Scheremetjew M."/>
            <person name="Finn R."/>
            <person name="Kale V."/>
            <person name="Holt S."/>
            <person name="Cochrane G."/>
            <person name="Meng A."/>
            <person name="Brown T."/>
            <person name="Cohen L."/>
        </authorList>
    </citation>
    <scope>NUCLEOTIDE SEQUENCE</scope>
    <source>
        <strain evidence="1">OF101</strain>
    </source>
</reference>
<name>A0A7S1WLM4_ALECA</name>